<keyword evidence="1" id="KW-0812">Transmembrane</keyword>
<dbReference type="EMBL" id="CP038267">
    <property type="protein sequence ID" value="QBR93204.1"/>
    <property type="molecule type" value="Genomic_DNA"/>
</dbReference>
<protein>
    <recommendedName>
        <fullName evidence="4">WD40 repeat domain-containing protein</fullName>
    </recommendedName>
</protein>
<sequence length="378" mass="40294">MSLDQRLSRAAHEVADRVVVPEVDLDAVRSRARRKRRATVAAAGAAAVTAAVLAVVLLVGAPDADEPAPVDPNPSQILGPRGPVWWDAAGLHHGRRVEPTPVDLIGQTGVRDGAAGGVLALVRTGALYRDPATDDVWFHPWDGRPRVVGQGSATGPGGDPHGDLAAWFEGEELVVYDTAAGRQVSRTTQVPVDDAFVAEHVAGGNGFMHVSTEEVVWRTEAETGHDTVHRFDLATGITSLLFEEQTDVEYPDRLQDVHDETRVWGEFTPVALVIEHTGGETAAPPGVEPDGRLNADGSLLLSPTEIDGSHGAAVVDVRSGEMWPLPGRKSYAWISWSYRDLAVIDVQRDGRDVLLACDAATRECTGLPRAGTVVLPTS</sequence>
<dbReference type="Proteomes" id="UP000294894">
    <property type="component" value="Chromosome"/>
</dbReference>
<dbReference type="SUPFAM" id="SSF82171">
    <property type="entry name" value="DPP6 N-terminal domain-like"/>
    <property type="match status" value="1"/>
</dbReference>
<dbReference type="AlphaFoldDB" id="A0A4P7GMT8"/>
<accession>A0A4P7GMT8</accession>
<keyword evidence="3" id="KW-1185">Reference proteome</keyword>
<organism evidence="2 3">
    <name type="scientific">Nocardioides euryhalodurans</name>
    <dbReference type="NCBI Taxonomy" id="2518370"/>
    <lineage>
        <taxon>Bacteria</taxon>
        <taxon>Bacillati</taxon>
        <taxon>Actinomycetota</taxon>
        <taxon>Actinomycetes</taxon>
        <taxon>Propionibacteriales</taxon>
        <taxon>Nocardioidaceae</taxon>
        <taxon>Nocardioides</taxon>
    </lineage>
</organism>
<gene>
    <name evidence="2" type="ORF">EXE57_13725</name>
</gene>
<dbReference type="OrthoDB" id="3764848at2"/>
<name>A0A4P7GMT8_9ACTN</name>
<proteinExistence type="predicted"/>
<evidence type="ECO:0008006" key="4">
    <source>
        <dbReference type="Google" id="ProtNLM"/>
    </source>
</evidence>
<reference evidence="2 3" key="1">
    <citation type="submission" date="2019-03" db="EMBL/GenBank/DDBJ databases">
        <title>Three New Species of Nocardioides, Nocardioides euryhalodurans sp. nov., Nocardioides seonyuensis sp. nov. and Nocardioides eburneoflavus sp. nov., Iolated from Soil.</title>
        <authorList>
            <person name="Roh S.G."/>
            <person name="Lee C."/>
            <person name="Kim M.-K."/>
            <person name="Kim S.B."/>
        </authorList>
    </citation>
    <scope>NUCLEOTIDE SEQUENCE [LARGE SCALE GENOMIC DNA]</scope>
    <source>
        <strain evidence="2 3">MMS17-SY117</strain>
    </source>
</reference>
<evidence type="ECO:0000256" key="1">
    <source>
        <dbReference type="SAM" id="Phobius"/>
    </source>
</evidence>
<keyword evidence="1" id="KW-1133">Transmembrane helix</keyword>
<evidence type="ECO:0000313" key="2">
    <source>
        <dbReference type="EMBL" id="QBR93204.1"/>
    </source>
</evidence>
<dbReference type="RefSeq" id="WP_135078391.1">
    <property type="nucleotide sequence ID" value="NZ_CP038267.1"/>
</dbReference>
<dbReference type="KEGG" id="noy:EXE57_13725"/>
<feature type="transmembrane region" description="Helical" evidence="1">
    <location>
        <begin position="38"/>
        <end position="61"/>
    </location>
</feature>
<keyword evidence="1" id="KW-0472">Membrane</keyword>
<evidence type="ECO:0000313" key="3">
    <source>
        <dbReference type="Proteomes" id="UP000294894"/>
    </source>
</evidence>